<accession>A0A835TRN1</accession>
<dbReference type="PANTHER" id="PTHR21705">
    <property type="entry name" value="RAI16 PROTEIN-RELATED"/>
    <property type="match status" value="1"/>
</dbReference>
<dbReference type="PANTHER" id="PTHR21705:SF4">
    <property type="entry name" value="FHF COMPLEX SUBUNIT HOOK-INTERACTING PROTEIN 1B"/>
    <property type="match status" value="1"/>
</dbReference>
<dbReference type="InterPro" id="IPR019384">
    <property type="entry name" value="FHIP"/>
</dbReference>
<keyword evidence="2" id="KW-0732">Signal</keyword>
<sequence length="132" mass="13983">MPHNSLYVNFLLTGLVAQLACYPQPLLRSFLLNTNMVFQPSVLGSVKNKIESFAATQEDFPALLFKAKKYLIARGRLDWAEGPGAVPALRRTDTLGEDTALAGGLGSAWGAGGCSGSWESHMGLGAALCVAQ</sequence>
<reference evidence="4" key="1">
    <citation type="submission" date="2020-10" db="EMBL/GenBank/DDBJ databases">
        <title>Feather gene expression reveals the developmental basis of iridescence in African starlings.</title>
        <authorList>
            <person name="Rubenstein D.R."/>
        </authorList>
    </citation>
    <scope>NUCLEOTIDE SEQUENCE</scope>
    <source>
        <strain evidence="4">SS15</strain>
        <tissue evidence="4">Liver</tissue>
    </source>
</reference>
<name>A0A835TRN1_9PASS</name>
<dbReference type="EMBL" id="JADDUC010000307">
    <property type="protein sequence ID" value="KAG0114394.1"/>
    <property type="molecule type" value="Genomic_DNA"/>
</dbReference>
<dbReference type="GO" id="GO:0070695">
    <property type="term" value="C:FHF complex"/>
    <property type="evidence" value="ECO:0007669"/>
    <property type="project" value="TreeGrafter"/>
</dbReference>
<dbReference type="GO" id="GO:0008333">
    <property type="term" value="P:endosome to lysosome transport"/>
    <property type="evidence" value="ECO:0007669"/>
    <property type="project" value="TreeGrafter"/>
</dbReference>
<proteinExistence type="inferred from homology"/>
<feature type="non-terminal residue" evidence="4">
    <location>
        <position position="132"/>
    </location>
</feature>
<dbReference type="GO" id="GO:0007032">
    <property type="term" value="P:endosome organization"/>
    <property type="evidence" value="ECO:0007669"/>
    <property type="project" value="TreeGrafter"/>
</dbReference>
<feature type="signal peptide" evidence="2">
    <location>
        <begin position="1"/>
        <end position="21"/>
    </location>
</feature>
<evidence type="ECO:0000259" key="3">
    <source>
        <dbReference type="Pfam" id="PF19314"/>
    </source>
</evidence>
<comment type="caution">
    <text evidence="4">The sequence shown here is derived from an EMBL/GenBank/DDBJ whole genome shotgun (WGS) entry which is preliminary data.</text>
</comment>
<evidence type="ECO:0000256" key="2">
    <source>
        <dbReference type="SAM" id="SignalP"/>
    </source>
</evidence>
<organism evidence="4">
    <name type="scientific">Lamprotornis superbus</name>
    <dbReference type="NCBI Taxonomy" id="245042"/>
    <lineage>
        <taxon>Eukaryota</taxon>
        <taxon>Metazoa</taxon>
        <taxon>Chordata</taxon>
        <taxon>Craniata</taxon>
        <taxon>Vertebrata</taxon>
        <taxon>Euteleostomi</taxon>
        <taxon>Archelosauria</taxon>
        <taxon>Archosauria</taxon>
        <taxon>Dinosauria</taxon>
        <taxon>Saurischia</taxon>
        <taxon>Theropoda</taxon>
        <taxon>Coelurosauria</taxon>
        <taxon>Aves</taxon>
        <taxon>Neognathae</taxon>
        <taxon>Neoaves</taxon>
        <taxon>Telluraves</taxon>
        <taxon>Australaves</taxon>
        <taxon>Passeriformes</taxon>
        <taxon>Sturnidae</taxon>
        <taxon>Lamprotornis</taxon>
    </lineage>
</organism>
<dbReference type="GO" id="GO:0045022">
    <property type="term" value="P:early endosome to late endosome transport"/>
    <property type="evidence" value="ECO:0007669"/>
    <property type="project" value="TreeGrafter"/>
</dbReference>
<gene>
    <name evidence="4" type="ORF">IHE44_008155</name>
</gene>
<evidence type="ECO:0000256" key="1">
    <source>
        <dbReference type="ARBA" id="ARBA00024336"/>
    </source>
</evidence>
<feature type="domain" description="FHF complex subunit HOOK-interacting protein C-terminal" evidence="3">
    <location>
        <begin position="1"/>
        <end position="74"/>
    </location>
</feature>
<comment type="similarity">
    <text evidence="1">Belongs to the FHIP family.</text>
</comment>
<dbReference type="InterPro" id="IPR045669">
    <property type="entry name" value="FHIP_C"/>
</dbReference>
<evidence type="ECO:0000313" key="4">
    <source>
        <dbReference type="EMBL" id="KAG0114394.1"/>
    </source>
</evidence>
<protein>
    <recommendedName>
        <fullName evidence="3">FHF complex subunit HOOK-interacting protein C-terminal domain-containing protein</fullName>
    </recommendedName>
</protein>
<dbReference type="OrthoDB" id="6287422at2759"/>
<feature type="chain" id="PRO_5032523561" description="FHF complex subunit HOOK-interacting protein C-terminal domain-containing protein" evidence="2">
    <location>
        <begin position="22"/>
        <end position="132"/>
    </location>
</feature>
<dbReference type="GO" id="GO:0007040">
    <property type="term" value="P:lysosome organization"/>
    <property type="evidence" value="ECO:0007669"/>
    <property type="project" value="TreeGrafter"/>
</dbReference>
<dbReference type="AlphaFoldDB" id="A0A835TRN1"/>
<dbReference type="Pfam" id="PF19314">
    <property type="entry name" value="DUF5917"/>
    <property type="match status" value="1"/>
</dbReference>